<dbReference type="RefSeq" id="WP_015155740.1">
    <property type="nucleotide sequence ID" value="NC_019695.1"/>
</dbReference>
<organism evidence="1 2">
    <name type="scientific">Chroococcidiopsis thermalis (strain PCC 7203)</name>
    <dbReference type="NCBI Taxonomy" id="251229"/>
    <lineage>
        <taxon>Bacteria</taxon>
        <taxon>Bacillati</taxon>
        <taxon>Cyanobacteriota</taxon>
        <taxon>Cyanophyceae</taxon>
        <taxon>Chroococcidiopsidales</taxon>
        <taxon>Chroococcidiopsidaceae</taxon>
        <taxon>Chroococcidiopsis</taxon>
    </lineage>
</organism>
<dbReference type="EMBL" id="CP003597">
    <property type="protein sequence ID" value="AFY89196.1"/>
    <property type="molecule type" value="Genomic_DNA"/>
</dbReference>
<accession>K9U435</accession>
<gene>
    <name evidence="1" type="ORF">Chro_3763</name>
</gene>
<keyword evidence="2" id="KW-1185">Reference proteome</keyword>
<dbReference type="KEGG" id="cthe:Chro_3763"/>
<dbReference type="HOGENOM" id="CLU_2367788_0_0_3"/>
<evidence type="ECO:0000313" key="1">
    <source>
        <dbReference type="EMBL" id="AFY89196.1"/>
    </source>
</evidence>
<protein>
    <submittedName>
        <fullName evidence="1">Uncharacterized protein</fullName>
    </submittedName>
</protein>
<dbReference type="AlphaFoldDB" id="K9U435"/>
<dbReference type="Proteomes" id="UP000010384">
    <property type="component" value="Chromosome"/>
</dbReference>
<name>K9U435_CHRTP</name>
<sequence>MLHLILIAQINTIPTKLPASLLSLPNSDRQLNLPGGQQQNKRKLQEQQLNLNQKKYQQRIREFDLLPTSRIDCFPLFPPSSGFPPGVSPISCRRP</sequence>
<proteinExistence type="predicted"/>
<evidence type="ECO:0000313" key="2">
    <source>
        <dbReference type="Proteomes" id="UP000010384"/>
    </source>
</evidence>
<reference evidence="1 2" key="1">
    <citation type="submission" date="2012-06" db="EMBL/GenBank/DDBJ databases">
        <title>Finished chromosome of genome of Chroococcidiopsis thermalis PCC 7203.</title>
        <authorList>
            <consortium name="US DOE Joint Genome Institute"/>
            <person name="Gugger M."/>
            <person name="Coursin T."/>
            <person name="Rippka R."/>
            <person name="Tandeau De Marsac N."/>
            <person name="Huntemann M."/>
            <person name="Wei C.-L."/>
            <person name="Han J."/>
            <person name="Detter J.C."/>
            <person name="Han C."/>
            <person name="Tapia R."/>
            <person name="Davenport K."/>
            <person name="Daligault H."/>
            <person name="Erkkila T."/>
            <person name="Gu W."/>
            <person name="Munk A.C.C."/>
            <person name="Teshima H."/>
            <person name="Xu Y."/>
            <person name="Chain P."/>
            <person name="Chen A."/>
            <person name="Krypides N."/>
            <person name="Mavromatis K."/>
            <person name="Markowitz V."/>
            <person name="Szeto E."/>
            <person name="Ivanova N."/>
            <person name="Mikhailova N."/>
            <person name="Ovchinnikova G."/>
            <person name="Pagani I."/>
            <person name="Pati A."/>
            <person name="Goodwin L."/>
            <person name="Peters L."/>
            <person name="Pitluck S."/>
            <person name="Woyke T."/>
            <person name="Kerfeld C."/>
        </authorList>
    </citation>
    <scope>NUCLEOTIDE SEQUENCE [LARGE SCALE GENOMIC DNA]</scope>
    <source>
        <strain evidence="1 2">PCC 7203</strain>
    </source>
</reference>
<dbReference type="InParanoid" id="K9U435"/>